<proteinExistence type="predicted"/>
<evidence type="ECO:0000313" key="2">
    <source>
        <dbReference type="EMBL" id="NYY93773.1"/>
    </source>
</evidence>
<protein>
    <submittedName>
        <fullName evidence="2">Uncharacterized protein</fullName>
    </submittedName>
</protein>
<organism evidence="2">
    <name type="scientific">Bradyrhizobium barranii subsp. barranii</name>
    <dbReference type="NCBI Taxonomy" id="2823807"/>
    <lineage>
        <taxon>Bacteria</taxon>
        <taxon>Pseudomonadati</taxon>
        <taxon>Pseudomonadota</taxon>
        <taxon>Alphaproteobacteria</taxon>
        <taxon>Hyphomicrobiales</taxon>
        <taxon>Nitrobacteraceae</taxon>
        <taxon>Bradyrhizobium</taxon>
        <taxon>Bradyrhizobium barranii</taxon>
    </lineage>
</organism>
<gene>
    <name evidence="3" type="ORF">G6321_00031320</name>
    <name evidence="2" type="ORF">G6321_36950</name>
</gene>
<reference evidence="3 4" key="1">
    <citation type="journal article" date="2017" name="Syst. Appl. Microbiol.">
        <title>Soybeans inoculated with root zone soils of Canadian native legumes harbour diverse and novel Bradyrhizobium spp. that possess agricultural potential.</title>
        <authorList>
            <person name="Bromfield E.S.P."/>
            <person name="Cloutier S."/>
            <person name="Tambong J.T."/>
            <person name="Tran Thi T.V."/>
        </authorList>
    </citation>
    <scope>NUCLEOTIDE SEQUENCE [LARGE SCALE GENOMIC DNA]</scope>
    <source>
        <strain evidence="3 4">323S2</strain>
    </source>
</reference>
<dbReference type="RefSeq" id="WP_166352151.1">
    <property type="nucleotide sequence ID" value="NZ_CP088280.1"/>
</dbReference>
<keyword evidence="1" id="KW-0812">Transmembrane</keyword>
<dbReference type="EMBL" id="CP088280">
    <property type="protein sequence ID" value="UGX90327.1"/>
    <property type="molecule type" value="Genomic_DNA"/>
</dbReference>
<evidence type="ECO:0000256" key="1">
    <source>
        <dbReference type="SAM" id="Phobius"/>
    </source>
</evidence>
<name>A0A7Z0QG06_9BRAD</name>
<dbReference type="AlphaFoldDB" id="A0A7Z0QG06"/>
<keyword evidence="1" id="KW-0472">Membrane</keyword>
<accession>A0A7Z0QG06</accession>
<evidence type="ECO:0000313" key="4">
    <source>
        <dbReference type="Proteomes" id="UP000564836"/>
    </source>
</evidence>
<reference evidence="3 4" key="3">
    <citation type="journal article" date="2022" name="Int. J. Syst. Evol. Microbiol.">
        <title>Strains of Bradyrhizobium barranii sp. nov. associated with legumes native to Canada are symbionts of soybeans and belong to different subspecies (subsp. barranii subsp. nov. and subsp. apii subsp. nov.) and symbiovars (sv. glycinearum and sv. septentrionale).</title>
        <authorList>
            <person name="Bromfield E.S.P."/>
            <person name="Cloutier S."/>
            <person name="Wasai-Hara S."/>
            <person name="Minamisawa K."/>
        </authorList>
    </citation>
    <scope>NUCLEOTIDE SEQUENCE [LARGE SCALE GENOMIC DNA]</scope>
    <source>
        <strain evidence="3 4">323S2</strain>
    </source>
</reference>
<feature type="transmembrane region" description="Helical" evidence="1">
    <location>
        <begin position="17"/>
        <end position="36"/>
    </location>
</feature>
<reference evidence="2" key="2">
    <citation type="submission" date="2020-06" db="EMBL/GenBank/DDBJ databases">
        <title>Whole Genome Sequence of Bradyrhizobium sp. Strain 323S2.</title>
        <authorList>
            <person name="Bromfield E.S.P."/>
        </authorList>
    </citation>
    <scope>NUCLEOTIDE SEQUENCE [LARGE SCALE GENOMIC DNA]</scope>
    <source>
        <strain evidence="2">323S2</strain>
    </source>
</reference>
<dbReference type="EMBL" id="JACBFH010000001">
    <property type="protein sequence ID" value="NYY93773.1"/>
    <property type="molecule type" value="Genomic_DNA"/>
</dbReference>
<evidence type="ECO:0000313" key="3">
    <source>
        <dbReference type="EMBL" id="UGX90327.1"/>
    </source>
</evidence>
<keyword evidence="1" id="KW-1133">Transmembrane helix</keyword>
<sequence>MRKAASAVAKSLRSQPLALALVVINLLFLIGFAFMLREIAQAVERKDALLAEIASHCLK</sequence>
<dbReference type="Proteomes" id="UP000564836">
    <property type="component" value="Chromosome"/>
</dbReference>